<dbReference type="EMBL" id="JACNFK010000030">
    <property type="protein sequence ID" value="MBC8519934.1"/>
    <property type="molecule type" value="Genomic_DNA"/>
</dbReference>
<keyword evidence="5" id="KW-0472">Membrane</keyword>
<dbReference type="PANTHER" id="PTHR43646">
    <property type="entry name" value="GLYCOSYLTRANSFERASE"/>
    <property type="match status" value="1"/>
</dbReference>
<comment type="subcellular location">
    <subcellularLocation>
        <location evidence="1">Cell membrane</location>
    </subcellularLocation>
</comment>
<comment type="caution">
    <text evidence="7">The sequence shown here is derived from an EMBL/GenBank/DDBJ whole genome shotgun (WGS) entry which is preliminary data.</text>
</comment>
<evidence type="ECO:0000259" key="6">
    <source>
        <dbReference type="Pfam" id="PF00535"/>
    </source>
</evidence>
<evidence type="ECO:0000256" key="3">
    <source>
        <dbReference type="ARBA" id="ARBA00022676"/>
    </source>
</evidence>
<proteinExistence type="predicted"/>
<evidence type="ECO:0000256" key="2">
    <source>
        <dbReference type="ARBA" id="ARBA00022475"/>
    </source>
</evidence>
<evidence type="ECO:0000313" key="7">
    <source>
        <dbReference type="EMBL" id="MBC8519934.1"/>
    </source>
</evidence>
<keyword evidence="4" id="KW-0808">Transferase</keyword>
<accession>A0A8J6P461</accession>
<dbReference type="Pfam" id="PF00535">
    <property type="entry name" value="Glycos_transf_2"/>
    <property type="match status" value="1"/>
</dbReference>
<dbReference type="Gene3D" id="3.90.550.10">
    <property type="entry name" value="Spore Coat Polysaccharide Biosynthesis Protein SpsA, Chain A"/>
    <property type="match status" value="1"/>
</dbReference>
<gene>
    <name evidence="7" type="ORF">H8D24_05975</name>
</gene>
<dbReference type="InterPro" id="IPR026461">
    <property type="entry name" value="Trfase_2_rSAM/seldom_assoc"/>
</dbReference>
<dbReference type="SUPFAM" id="SSF53448">
    <property type="entry name" value="Nucleotide-diphospho-sugar transferases"/>
    <property type="match status" value="1"/>
</dbReference>
<evidence type="ECO:0000256" key="5">
    <source>
        <dbReference type="ARBA" id="ARBA00023136"/>
    </source>
</evidence>
<feature type="domain" description="Glycosyltransferase 2-like" evidence="6">
    <location>
        <begin position="41"/>
        <end position="139"/>
    </location>
</feature>
<dbReference type="PANTHER" id="PTHR43646:SF2">
    <property type="entry name" value="GLYCOSYLTRANSFERASE 2-LIKE DOMAIN-CONTAINING PROTEIN"/>
    <property type="match status" value="1"/>
</dbReference>
<dbReference type="GO" id="GO:0016757">
    <property type="term" value="F:glycosyltransferase activity"/>
    <property type="evidence" value="ECO:0007669"/>
    <property type="project" value="UniProtKB-KW"/>
</dbReference>
<organism evidence="7 8">
    <name type="scientific">Candidatus Thiopontia autotrophica</name>
    <dbReference type="NCBI Taxonomy" id="2841688"/>
    <lineage>
        <taxon>Bacteria</taxon>
        <taxon>Pseudomonadati</taxon>
        <taxon>Pseudomonadota</taxon>
        <taxon>Gammaproteobacteria</taxon>
        <taxon>Candidatus Thiopontia</taxon>
    </lineage>
</organism>
<reference evidence="7 8" key="1">
    <citation type="submission" date="2020-08" db="EMBL/GenBank/DDBJ databases">
        <title>Bridging the membrane lipid divide: bacteria of the FCB group superphylum have the potential to synthesize archaeal ether lipids.</title>
        <authorList>
            <person name="Villanueva L."/>
            <person name="Von Meijenfeldt F.A.B."/>
            <person name="Westbye A.B."/>
            <person name="Yadav S."/>
            <person name="Hopmans E.C."/>
            <person name="Dutilh B.E."/>
            <person name="Sinninghe Damste J.S."/>
        </authorList>
    </citation>
    <scope>NUCLEOTIDE SEQUENCE [LARGE SCALE GENOMIC DNA]</scope>
    <source>
        <strain evidence="7">NIOZ-UU100</strain>
    </source>
</reference>
<dbReference type="CDD" id="cd02522">
    <property type="entry name" value="GT_2_like_a"/>
    <property type="match status" value="1"/>
</dbReference>
<dbReference type="InterPro" id="IPR001173">
    <property type="entry name" value="Glyco_trans_2-like"/>
</dbReference>
<keyword evidence="3" id="KW-0328">Glycosyltransferase</keyword>
<evidence type="ECO:0000313" key="8">
    <source>
        <dbReference type="Proteomes" id="UP000654401"/>
    </source>
</evidence>
<dbReference type="AlphaFoldDB" id="A0A8J6P461"/>
<sequence length="260" mass="29426">MISQSSPYGLRGTATAVLLVRDPVVAGRLAKGRILGLPSISIIIPVVNEATVIEKTLRPLQPMRERGVEIIVVDGGSSDQTRELSLPYIDRWVKSDSVGRALQMNRGAELARAEVLWFLHADTQVPEESDQTILQALQKQLWGRFNVRLSGDRMLLRLVEMMMNLRSCWSGIATGDQGIFLSRSLFLELGGFPEIPLMEDVAISRELRKRGRPLCIRQRVVTSSRRWEERGVIKTILLMWGLRFGYWAGVSPQRLARMYR</sequence>
<dbReference type="NCBIfam" id="TIGR04283">
    <property type="entry name" value="glyco_like_mftF"/>
    <property type="match status" value="1"/>
</dbReference>
<protein>
    <submittedName>
        <fullName evidence="7">TIGR04283 family arsenosugar biosynthesis glycosyltransferase</fullName>
    </submittedName>
</protein>
<dbReference type="Proteomes" id="UP000654401">
    <property type="component" value="Unassembled WGS sequence"/>
</dbReference>
<dbReference type="GO" id="GO:0005886">
    <property type="term" value="C:plasma membrane"/>
    <property type="evidence" value="ECO:0007669"/>
    <property type="project" value="UniProtKB-SubCell"/>
</dbReference>
<keyword evidence="2" id="KW-1003">Cell membrane</keyword>
<evidence type="ECO:0000256" key="4">
    <source>
        <dbReference type="ARBA" id="ARBA00022679"/>
    </source>
</evidence>
<name>A0A8J6P461_9GAMM</name>
<evidence type="ECO:0000256" key="1">
    <source>
        <dbReference type="ARBA" id="ARBA00004236"/>
    </source>
</evidence>
<dbReference type="InterPro" id="IPR029044">
    <property type="entry name" value="Nucleotide-diphossugar_trans"/>
</dbReference>